<proteinExistence type="inferred from homology"/>
<dbReference type="GO" id="GO:0009264">
    <property type="term" value="P:deoxyribonucleotide catabolic process"/>
    <property type="evidence" value="ECO:0007669"/>
    <property type="project" value="InterPro"/>
</dbReference>
<accession>A0A1H4UFY6</accession>
<dbReference type="STRING" id="57704.SAMN04489793_2878"/>
<keyword evidence="3" id="KW-1185">Reference proteome</keyword>
<dbReference type="EMBL" id="FNSA01000003">
    <property type="protein sequence ID" value="SEC67278.1"/>
    <property type="molecule type" value="Genomic_DNA"/>
</dbReference>
<evidence type="ECO:0000313" key="3">
    <source>
        <dbReference type="Proteomes" id="UP000182241"/>
    </source>
</evidence>
<dbReference type="InterPro" id="IPR036412">
    <property type="entry name" value="HAD-like_sf"/>
</dbReference>
<dbReference type="Pfam" id="PF06941">
    <property type="entry name" value="NT5C"/>
    <property type="match status" value="1"/>
</dbReference>
<name>A0A1H4UFY6_TSUTY</name>
<gene>
    <name evidence="2" type="ORF">SAMN04489793_2878</name>
</gene>
<dbReference type="RefSeq" id="WP_068741722.1">
    <property type="nucleotide sequence ID" value="NZ_FNSA01000003.1"/>
</dbReference>
<dbReference type="SUPFAM" id="SSF56784">
    <property type="entry name" value="HAD-like"/>
    <property type="match status" value="1"/>
</dbReference>
<evidence type="ECO:0000313" key="2">
    <source>
        <dbReference type="EMBL" id="SEC67278.1"/>
    </source>
</evidence>
<reference evidence="3" key="1">
    <citation type="submission" date="2016-10" db="EMBL/GenBank/DDBJ databases">
        <authorList>
            <person name="Varghese N."/>
            <person name="Submissions S."/>
        </authorList>
    </citation>
    <scope>NUCLEOTIDE SEQUENCE [LARGE SCALE GENOMIC DNA]</scope>
    <source>
        <strain evidence="3">DSM 44234</strain>
    </source>
</reference>
<dbReference type="InterPro" id="IPR023214">
    <property type="entry name" value="HAD_sf"/>
</dbReference>
<evidence type="ECO:0000256" key="1">
    <source>
        <dbReference type="ARBA" id="ARBA00009589"/>
    </source>
</evidence>
<dbReference type="GO" id="GO:0008253">
    <property type="term" value="F:5'-nucleotidase activity"/>
    <property type="evidence" value="ECO:0007669"/>
    <property type="project" value="InterPro"/>
</dbReference>
<sequence length="207" mass="22175">MTAVPLHVGIDIDGVLADYMGGVASVGRWLGLPMEGAGAGPTTYDLVEPGWFPDAQAASEAMRSLADGGLGTLSLLDTGAPAAIRAMRAAGHRVDIVTARHPGRRLRRRPQGLPHELAFRGIQDTLGWLDEHGIERDEAHFVRTKSVVGCDIYLDDAPHNIEEIRGAGRAAVVLDSTYNRHVDGPRVRTVSEFADLVLEGEILGRTA</sequence>
<comment type="similarity">
    <text evidence="1">Belongs to the 5'(3')-deoxyribonucleotidase family.</text>
</comment>
<dbReference type="AlphaFoldDB" id="A0A1H4UFY6"/>
<dbReference type="Proteomes" id="UP000182241">
    <property type="component" value="Unassembled WGS sequence"/>
</dbReference>
<dbReference type="OrthoDB" id="5242740at2"/>
<dbReference type="InterPro" id="IPR010708">
    <property type="entry name" value="5'(3')-deoxyribonucleotidase"/>
</dbReference>
<organism evidence="2 3">
    <name type="scientific">Tsukamurella tyrosinosolvens</name>
    <dbReference type="NCBI Taxonomy" id="57704"/>
    <lineage>
        <taxon>Bacteria</taxon>
        <taxon>Bacillati</taxon>
        <taxon>Actinomycetota</taxon>
        <taxon>Actinomycetes</taxon>
        <taxon>Mycobacteriales</taxon>
        <taxon>Tsukamurellaceae</taxon>
        <taxon>Tsukamurella</taxon>
    </lineage>
</organism>
<dbReference type="Gene3D" id="3.40.50.1000">
    <property type="entry name" value="HAD superfamily/HAD-like"/>
    <property type="match status" value="1"/>
</dbReference>
<protein>
    <submittedName>
        <fullName evidence="2">5'(3')-deoxyribonucleotidase</fullName>
    </submittedName>
</protein>